<evidence type="ECO:0000256" key="4">
    <source>
        <dbReference type="ARBA" id="ARBA00023136"/>
    </source>
</evidence>
<evidence type="ECO:0000313" key="8">
    <source>
        <dbReference type="Proteomes" id="UP000199126"/>
    </source>
</evidence>
<sequence length="220" mass="23203">MSELSYLPHRLETDVTTWVENPRGGRERGPRGIVRAWAEVLVRPRRFFRNGVAPGDQAPGLVFGVLVALCYVGGLLWFTPERVLGTEFVPLLADSRAATSLLLLVAVTLFVAPATMHLLGALQTLLLIATVRERAGVSETVQTVAYAAAPCVLAGYPSPTLRLLCAAYGAVLLVVGLSVVHRTTLLRATVAGAVPATVLFGYGFGGVAAATTLLRTAGVL</sequence>
<keyword evidence="3 5" id="KW-1133">Transmembrane helix</keyword>
<feature type="domain" description="Yip1" evidence="6">
    <location>
        <begin position="39"/>
        <end position="202"/>
    </location>
</feature>
<keyword evidence="4 5" id="KW-0472">Membrane</keyword>
<comment type="subcellular location">
    <subcellularLocation>
        <location evidence="1">Membrane</location>
        <topology evidence="1">Multi-pass membrane protein</topology>
    </subcellularLocation>
</comment>
<dbReference type="InterPro" id="IPR006977">
    <property type="entry name" value="Yip1_dom"/>
</dbReference>
<dbReference type="GO" id="GO:0016020">
    <property type="term" value="C:membrane"/>
    <property type="evidence" value="ECO:0007669"/>
    <property type="project" value="UniProtKB-SubCell"/>
</dbReference>
<evidence type="ECO:0000256" key="2">
    <source>
        <dbReference type="ARBA" id="ARBA00022692"/>
    </source>
</evidence>
<protein>
    <recommendedName>
        <fullName evidence="6">Yip1 domain-containing protein</fullName>
    </recommendedName>
</protein>
<dbReference type="Pfam" id="PF04893">
    <property type="entry name" value="Yip1"/>
    <property type="match status" value="1"/>
</dbReference>
<gene>
    <name evidence="7" type="ORF">SAMN04487948_104425</name>
</gene>
<proteinExistence type="predicted"/>
<keyword evidence="8" id="KW-1185">Reference proteome</keyword>
<dbReference type="EMBL" id="FODV01000004">
    <property type="protein sequence ID" value="SEO73208.1"/>
    <property type="molecule type" value="Genomic_DNA"/>
</dbReference>
<dbReference type="Proteomes" id="UP000199126">
    <property type="component" value="Unassembled WGS sequence"/>
</dbReference>
<feature type="transmembrane region" description="Helical" evidence="5">
    <location>
        <begin position="58"/>
        <end position="78"/>
    </location>
</feature>
<evidence type="ECO:0000259" key="6">
    <source>
        <dbReference type="Pfam" id="PF04893"/>
    </source>
</evidence>
<name>A0A1H8S4G3_9EURY</name>
<organism evidence="7 8">
    <name type="scientific">Halogranum amylolyticum</name>
    <dbReference type="NCBI Taxonomy" id="660520"/>
    <lineage>
        <taxon>Archaea</taxon>
        <taxon>Methanobacteriati</taxon>
        <taxon>Methanobacteriota</taxon>
        <taxon>Stenosarchaea group</taxon>
        <taxon>Halobacteria</taxon>
        <taxon>Halobacteriales</taxon>
        <taxon>Haloferacaceae</taxon>
    </lineage>
</organism>
<accession>A0A1H8S4G3</accession>
<feature type="transmembrane region" description="Helical" evidence="5">
    <location>
        <begin position="98"/>
        <end position="122"/>
    </location>
</feature>
<evidence type="ECO:0000313" key="7">
    <source>
        <dbReference type="EMBL" id="SEO73208.1"/>
    </source>
</evidence>
<keyword evidence="2 5" id="KW-0812">Transmembrane</keyword>
<dbReference type="AlphaFoldDB" id="A0A1H8S4G3"/>
<feature type="transmembrane region" description="Helical" evidence="5">
    <location>
        <begin position="193"/>
        <end position="214"/>
    </location>
</feature>
<feature type="transmembrane region" description="Helical" evidence="5">
    <location>
        <begin position="163"/>
        <end position="181"/>
    </location>
</feature>
<evidence type="ECO:0000256" key="1">
    <source>
        <dbReference type="ARBA" id="ARBA00004141"/>
    </source>
</evidence>
<reference evidence="8" key="1">
    <citation type="submission" date="2016-10" db="EMBL/GenBank/DDBJ databases">
        <authorList>
            <person name="Varghese N."/>
            <person name="Submissions S."/>
        </authorList>
    </citation>
    <scope>NUCLEOTIDE SEQUENCE [LARGE SCALE GENOMIC DNA]</scope>
    <source>
        <strain evidence="8">CGMCC 1.10121</strain>
    </source>
</reference>
<evidence type="ECO:0000256" key="3">
    <source>
        <dbReference type="ARBA" id="ARBA00022989"/>
    </source>
</evidence>
<evidence type="ECO:0000256" key="5">
    <source>
        <dbReference type="SAM" id="Phobius"/>
    </source>
</evidence>